<evidence type="ECO:0000313" key="1">
    <source>
        <dbReference type="EMBL" id="MDR9763267.1"/>
    </source>
</evidence>
<name>A0AAW8P8C3_9HYPH</name>
<protein>
    <submittedName>
        <fullName evidence="1">MafI family immunity protein</fullName>
    </submittedName>
</protein>
<sequence>MEVEKQLIKLIGDFTGRLPEEYIGEYISLAKHNECAVALENLCTQLYEHDVVPAPGELITIRELAEEMNLEEDTWHFLRHSNS</sequence>
<comment type="caution">
    <text evidence="1">The sequence shown here is derived from an EMBL/GenBank/DDBJ whole genome shotgun (WGS) entry which is preliminary data.</text>
</comment>
<organism evidence="1 2">
    <name type="scientific">Rhizobium redzepovicii</name>
    <dbReference type="NCBI Taxonomy" id="2867518"/>
    <lineage>
        <taxon>Bacteria</taxon>
        <taxon>Pseudomonadati</taxon>
        <taxon>Pseudomonadota</taxon>
        <taxon>Alphaproteobacteria</taxon>
        <taxon>Hyphomicrobiales</taxon>
        <taxon>Rhizobiaceae</taxon>
        <taxon>Rhizobium/Agrobacterium group</taxon>
        <taxon>Rhizobium</taxon>
    </lineage>
</organism>
<keyword evidence="2" id="KW-1185">Reference proteome</keyword>
<dbReference type="RefSeq" id="WP_097628998.1">
    <property type="nucleotide sequence ID" value="NZ_JAILYG010000007.1"/>
</dbReference>
<dbReference type="AlphaFoldDB" id="A0AAW8P8C3"/>
<gene>
    <name evidence="1" type="ORF">RJJ37_27185</name>
</gene>
<dbReference type="NCBIfam" id="NF033691">
    <property type="entry name" value="immunity_MafI"/>
    <property type="match status" value="1"/>
</dbReference>
<dbReference type="Proteomes" id="UP001269402">
    <property type="component" value="Unassembled WGS sequence"/>
</dbReference>
<evidence type="ECO:0000313" key="2">
    <source>
        <dbReference type="Proteomes" id="UP001269402"/>
    </source>
</evidence>
<accession>A0AAW8P8C3</accession>
<proteinExistence type="predicted"/>
<dbReference type="EMBL" id="JAVLSH010000015">
    <property type="protein sequence ID" value="MDR9763267.1"/>
    <property type="molecule type" value="Genomic_DNA"/>
</dbReference>
<reference evidence="2" key="1">
    <citation type="submission" date="2023-07" db="EMBL/GenBank/DDBJ databases">
        <title>Genomic characterization of faba bean (Vicia faba) microsymbionts in Mexican soils.</title>
        <authorList>
            <person name="Rivera Orduna F.N."/>
            <person name="Guevara-Luna J."/>
            <person name="Yan J."/>
            <person name="Arroyo-Herrera I."/>
            <person name="Li Y."/>
            <person name="Vasquez-Murrieta M.S."/>
            <person name="Wang E.T."/>
        </authorList>
    </citation>
    <scope>NUCLEOTIDE SEQUENCE [LARGE SCALE GENOMIC DNA]</scope>
    <source>
        <strain evidence="2">CH6</strain>
    </source>
</reference>
<dbReference type="InterPro" id="IPR047880">
    <property type="entry name" value="MafI-like"/>
</dbReference>